<reference evidence="2 3" key="1">
    <citation type="journal article" date="2023" name="Nat. Commun.">
        <title>Origin of minicircular mitochondrial genomes in red algae.</title>
        <authorList>
            <person name="Lee Y."/>
            <person name="Cho C.H."/>
            <person name="Lee Y.M."/>
            <person name="Park S.I."/>
            <person name="Yang J.H."/>
            <person name="West J.A."/>
            <person name="Bhattacharya D."/>
            <person name="Yoon H.S."/>
        </authorList>
    </citation>
    <scope>NUCLEOTIDE SEQUENCE [LARGE SCALE GENOMIC DNA]</scope>
    <source>
        <strain evidence="2 3">CCMP1338</strain>
        <tissue evidence="2">Whole cell</tissue>
    </source>
</reference>
<evidence type="ECO:0000313" key="3">
    <source>
        <dbReference type="Proteomes" id="UP001157974"/>
    </source>
</evidence>
<dbReference type="EMBL" id="JAMWBK010000001">
    <property type="protein sequence ID" value="KAJ8909048.1"/>
    <property type="molecule type" value="Genomic_DNA"/>
</dbReference>
<accession>A0AAV8V2G7</accession>
<feature type="region of interest" description="Disordered" evidence="1">
    <location>
        <begin position="42"/>
        <end position="77"/>
    </location>
</feature>
<protein>
    <submittedName>
        <fullName evidence="2">Uncharacterized protein</fullName>
    </submittedName>
</protein>
<proteinExistence type="predicted"/>
<feature type="compositionally biased region" description="Basic and acidic residues" evidence="1">
    <location>
        <begin position="64"/>
        <end position="75"/>
    </location>
</feature>
<dbReference type="Proteomes" id="UP001157974">
    <property type="component" value="Unassembled WGS sequence"/>
</dbReference>
<comment type="caution">
    <text evidence="2">The sequence shown here is derived from an EMBL/GenBank/DDBJ whole genome shotgun (WGS) entry which is preliminary data.</text>
</comment>
<name>A0AAV8V2G7_9RHOD</name>
<keyword evidence="3" id="KW-1185">Reference proteome</keyword>
<evidence type="ECO:0000313" key="2">
    <source>
        <dbReference type="EMBL" id="KAJ8909048.1"/>
    </source>
</evidence>
<evidence type="ECO:0000256" key="1">
    <source>
        <dbReference type="SAM" id="MobiDB-lite"/>
    </source>
</evidence>
<organism evidence="2 3">
    <name type="scientific">Rhodosorus marinus</name>
    <dbReference type="NCBI Taxonomy" id="101924"/>
    <lineage>
        <taxon>Eukaryota</taxon>
        <taxon>Rhodophyta</taxon>
        <taxon>Stylonematophyceae</taxon>
        <taxon>Stylonematales</taxon>
        <taxon>Stylonemataceae</taxon>
        <taxon>Rhodosorus</taxon>
    </lineage>
</organism>
<dbReference type="AlphaFoldDB" id="A0AAV8V2G7"/>
<feature type="compositionally biased region" description="Polar residues" evidence="1">
    <location>
        <begin position="49"/>
        <end position="62"/>
    </location>
</feature>
<sequence length="272" mass="30035">MLCFVSTWDISRSLLSSCWKGKALHQNTSIRKTGRLPCIETNGKRRYSRSGNLASREMSTGSDPHPDANSRHEPFVDETYPGTATVRLRSVHERVEQLSQQDLSGSWDEVRRKLLWAGGLRDLPDAKPGAGYTGHSFNDYNHCDLTTMRDDEADNENEGKVEGMAWSNQLGPGIKIASLPELGGGGSWSTCMIGCNKDPPQDVAHVQFRSRIAFKLVWIPSKFTSFVLVDDAGNLLATGHPKGALPPLEERRTNFRVVQGSKYATAAADFVN</sequence>
<gene>
    <name evidence="2" type="ORF">NDN08_005746</name>
</gene>